<feature type="chain" id="PRO_5038383234" evidence="2">
    <location>
        <begin position="25"/>
        <end position="434"/>
    </location>
</feature>
<evidence type="ECO:0000313" key="3">
    <source>
        <dbReference type="EMBL" id="QFZ21005.1"/>
    </source>
</evidence>
<protein>
    <submittedName>
        <fullName evidence="3">Extracellular solute-binding protein</fullName>
    </submittedName>
</protein>
<gene>
    <name evidence="3" type="ORF">EKG83_29705</name>
</gene>
<accession>A0A5Q0H549</accession>
<sequence length="434" mass="45799">MRHRHPGRTAITAAVTALALTATACGGDEAADSGGPVTLTMSAWSLNSTPEFTKLAEAFHERNPDVEVEFKEYDATNYDTQLTADLAAGSGPDVFVLKNLKNFFTYQSGEQLLDVSDVAHGLGDGVNGLGDYEVDGVTYAVPYRQDSWYLYYNKDLFATAGVTPPDATWTWAQYERAVADLTAGLKAAGSPAKAAYQHVWQSTVQGLALAQTPGADLDSGDYGYLAPYYRRALAQQEAGAQVDYGTATTNTLQYQAQFGTQQAATMLMGSWYVATLIAQQKSGDAQSFQWGFAPAPQRDGGTGDKPVTFGDPTGLGINAAIDEGEVAAAKEFLAFVAGEGGATALASIGITPATLTEPVAQAYFAVQGVPADELSRFAFTTHDTRAENPVSPETAALQNILQETHSAIMSGSTPVDEALGRAGARARSEVLGSR</sequence>
<evidence type="ECO:0000256" key="2">
    <source>
        <dbReference type="SAM" id="SignalP"/>
    </source>
</evidence>
<feature type="signal peptide" evidence="2">
    <location>
        <begin position="1"/>
        <end position="24"/>
    </location>
</feature>
<reference evidence="4" key="1">
    <citation type="journal article" date="2021" name="Curr. Microbiol.">
        <title>Complete genome of nocamycin-producing strain Saccharothrix syringae NRRL B-16468 reveals the biosynthetic potential for secondary metabolites.</title>
        <authorList>
            <person name="Mo X."/>
            <person name="Yang S."/>
        </authorList>
    </citation>
    <scope>NUCLEOTIDE SEQUENCE [LARGE SCALE GENOMIC DNA]</scope>
    <source>
        <strain evidence="4">ATCC 51364 / DSM 43886 / JCM 6844 / KCTC 9398 / NBRC 14523 / NRRL B-16468 / INA 2240</strain>
    </source>
</reference>
<organism evidence="3 4">
    <name type="scientific">Saccharothrix syringae</name>
    <name type="common">Nocardiopsis syringae</name>
    <dbReference type="NCBI Taxonomy" id="103733"/>
    <lineage>
        <taxon>Bacteria</taxon>
        <taxon>Bacillati</taxon>
        <taxon>Actinomycetota</taxon>
        <taxon>Actinomycetes</taxon>
        <taxon>Pseudonocardiales</taxon>
        <taxon>Pseudonocardiaceae</taxon>
        <taxon>Saccharothrix</taxon>
    </lineage>
</organism>
<dbReference type="KEGG" id="ssyi:EKG83_29705"/>
<evidence type="ECO:0000256" key="1">
    <source>
        <dbReference type="SAM" id="MobiDB-lite"/>
    </source>
</evidence>
<dbReference type="EMBL" id="CP034550">
    <property type="protein sequence ID" value="QFZ21005.1"/>
    <property type="molecule type" value="Genomic_DNA"/>
</dbReference>
<feature type="region of interest" description="Disordered" evidence="1">
    <location>
        <begin position="412"/>
        <end position="434"/>
    </location>
</feature>
<dbReference type="AlphaFoldDB" id="A0A5Q0H549"/>
<keyword evidence="4" id="KW-1185">Reference proteome</keyword>
<dbReference type="SUPFAM" id="SSF53850">
    <property type="entry name" value="Periplasmic binding protein-like II"/>
    <property type="match status" value="1"/>
</dbReference>
<dbReference type="InterPro" id="IPR050490">
    <property type="entry name" value="Bact_solute-bd_prot1"/>
</dbReference>
<dbReference type="Gene3D" id="3.40.190.10">
    <property type="entry name" value="Periplasmic binding protein-like II"/>
    <property type="match status" value="1"/>
</dbReference>
<dbReference type="PANTHER" id="PTHR43649:SF12">
    <property type="entry name" value="DIACETYLCHITOBIOSE BINDING PROTEIN DASA"/>
    <property type="match status" value="1"/>
</dbReference>
<name>A0A5Q0H549_SACSY</name>
<dbReference type="PROSITE" id="PS51257">
    <property type="entry name" value="PROKAR_LIPOPROTEIN"/>
    <property type="match status" value="1"/>
</dbReference>
<proteinExistence type="predicted"/>
<dbReference type="Pfam" id="PF01547">
    <property type="entry name" value="SBP_bac_1"/>
    <property type="match status" value="1"/>
</dbReference>
<keyword evidence="2" id="KW-0732">Signal</keyword>
<dbReference type="PANTHER" id="PTHR43649">
    <property type="entry name" value="ARABINOSE-BINDING PROTEIN-RELATED"/>
    <property type="match status" value="1"/>
</dbReference>
<dbReference type="RefSeq" id="WP_033430197.1">
    <property type="nucleotide sequence ID" value="NZ_CP034550.1"/>
</dbReference>
<evidence type="ECO:0000313" key="4">
    <source>
        <dbReference type="Proteomes" id="UP000325787"/>
    </source>
</evidence>
<dbReference type="Proteomes" id="UP000325787">
    <property type="component" value="Chromosome"/>
</dbReference>
<dbReference type="InterPro" id="IPR006059">
    <property type="entry name" value="SBP"/>
</dbReference>
<dbReference type="OrthoDB" id="2510110at2"/>